<accession>V9FDE0</accession>
<comment type="caution">
    <text evidence="1">The sequence shown here is derived from an EMBL/GenBank/DDBJ whole genome shotgun (WGS) entry which is preliminary data.</text>
</comment>
<evidence type="ECO:0000313" key="1">
    <source>
        <dbReference type="EMBL" id="ETI48808.1"/>
    </source>
</evidence>
<evidence type="ECO:0000313" key="2">
    <source>
        <dbReference type="Proteomes" id="UP000018721"/>
    </source>
</evidence>
<organism evidence="1 2">
    <name type="scientific">Phytophthora nicotianae P1569</name>
    <dbReference type="NCBI Taxonomy" id="1317065"/>
    <lineage>
        <taxon>Eukaryota</taxon>
        <taxon>Sar</taxon>
        <taxon>Stramenopiles</taxon>
        <taxon>Oomycota</taxon>
        <taxon>Peronosporomycetes</taxon>
        <taxon>Peronosporales</taxon>
        <taxon>Peronosporaceae</taxon>
        <taxon>Phytophthora</taxon>
    </lineage>
</organism>
<sequence length="44" mass="4905">MGNLEGQGMQRAYHILQTLGLTTAQREAIMKLHLARLAKQINNA</sequence>
<proteinExistence type="predicted"/>
<name>V9FDE0_PHYNI</name>
<dbReference type="EMBL" id="ANIZ01001198">
    <property type="protein sequence ID" value="ETI48808.1"/>
    <property type="molecule type" value="Genomic_DNA"/>
</dbReference>
<reference evidence="1 2" key="1">
    <citation type="submission" date="2013-11" db="EMBL/GenBank/DDBJ databases">
        <title>The Genome Sequence of Phytophthora parasitica P1569.</title>
        <authorList>
            <consortium name="The Broad Institute Genomics Platform"/>
            <person name="Russ C."/>
            <person name="Tyler B."/>
            <person name="Panabieres F."/>
            <person name="Shan W."/>
            <person name="Tripathy S."/>
            <person name="Grunwald N."/>
            <person name="Machado M."/>
            <person name="Johnson C.S."/>
            <person name="Arredondo F."/>
            <person name="Hong C."/>
            <person name="Coffey M."/>
            <person name="Young S.K."/>
            <person name="Zeng Q."/>
            <person name="Gargeya S."/>
            <person name="Fitzgerald M."/>
            <person name="Abouelleil A."/>
            <person name="Alvarado L."/>
            <person name="Chapman S.B."/>
            <person name="Gainer-Dewar J."/>
            <person name="Goldberg J."/>
            <person name="Griggs A."/>
            <person name="Gujja S."/>
            <person name="Hansen M."/>
            <person name="Howarth C."/>
            <person name="Imamovic A."/>
            <person name="Ireland A."/>
            <person name="Larimer J."/>
            <person name="McCowan C."/>
            <person name="Murphy C."/>
            <person name="Pearson M."/>
            <person name="Poon T.W."/>
            <person name="Priest M."/>
            <person name="Roberts A."/>
            <person name="Saif S."/>
            <person name="Shea T."/>
            <person name="Sykes S."/>
            <person name="Wortman J."/>
            <person name="Nusbaum C."/>
            <person name="Birren B."/>
        </authorList>
    </citation>
    <scope>NUCLEOTIDE SEQUENCE [LARGE SCALE GENOMIC DNA]</scope>
    <source>
        <strain evidence="1 2">P1569</strain>
    </source>
</reference>
<dbReference type="Proteomes" id="UP000018721">
    <property type="component" value="Unassembled WGS sequence"/>
</dbReference>
<keyword evidence="2" id="KW-1185">Reference proteome</keyword>
<gene>
    <name evidence="1" type="ORF">F443_07203</name>
</gene>
<dbReference type="OrthoDB" id="122024at2759"/>
<protein>
    <submittedName>
        <fullName evidence="1">Uncharacterized protein</fullName>
    </submittedName>
</protein>
<dbReference type="AlphaFoldDB" id="V9FDE0"/>
<dbReference type="HOGENOM" id="CLU_3225795_0_0_1"/>